<dbReference type="PRINTS" id="PR00315">
    <property type="entry name" value="ELONGATNFCT"/>
</dbReference>
<dbReference type="FunFam" id="2.40.30.10:FF:000006">
    <property type="entry name" value="Elongation factor G"/>
    <property type="match status" value="1"/>
</dbReference>
<dbReference type="Gene3D" id="3.30.70.240">
    <property type="match status" value="1"/>
</dbReference>
<dbReference type="GO" id="GO:0032790">
    <property type="term" value="P:ribosome disassembly"/>
    <property type="evidence" value="ECO:0007669"/>
    <property type="project" value="TreeGrafter"/>
</dbReference>
<dbReference type="NCBIfam" id="TIGR00231">
    <property type="entry name" value="small_GTP"/>
    <property type="match status" value="1"/>
</dbReference>
<comment type="function">
    <text evidence="6">Catalyzes the GTP-dependent ribosomal translocation step during translation elongation. During this step, the ribosome changes from the pre-translocational (PRE) to the post-translocational (POST) state as the newly formed A-site-bound peptidyl-tRNA and P-site-bound deacylated tRNA move to the P and E sites, respectively. Catalyzes the coordinated movement of the two tRNA molecules, the mRNA and conformational changes in the ribosome.</text>
</comment>
<dbReference type="FunFam" id="3.30.230.10:FF:000003">
    <property type="entry name" value="Elongation factor G"/>
    <property type="match status" value="1"/>
</dbReference>
<evidence type="ECO:0000313" key="10">
    <source>
        <dbReference type="Proteomes" id="UP000178771"/>
    </source>
</evidence>
<evidence type="ECO:0000259" key="8">
    <source>
        <dbReference type="PROSITE" id="PS51722"/>
    </source>
</evidence>
<dbReference type="Gene3D" id="2.40.30.10">
    <property type="entry name" value="Translation factors"/>
    <property type="match status" value="1"/>
</dbReference>
<dbReference type="SUPFAM" id="SSF52540">
    <property type="entry name" value="P-loop containing nucleoside triphosphate hydrolases"/>
    <property type="match status" value="1"/>
</dbReference>
<keyword evidence="6" id="KW-0963">Cytoplasm</keyword>
<dbReference type="GO" id="GO:0005737">
    <property type="term" value="C:cytoplasm"/>
    <property type="evidence" value="ECO:0007669"/>
    <property type="project" value="UniProtKB-SubCell"/>
</dbReference>
<dbReference type="NCBIfam" id="TIGR00484">
    <property type="entry name" value="EF-G"/>
    <property type="match status" value="1"/>
</dbReference>
<dbReference type="Gene3D" id="3.30.230.10">
    <property type="match status" value="1"/>
</dbReference>
<dbReference type="CDD" id="cd03713">
    <property type="entry name" value="EFG_mtEFG_C"/>
    <property type="match status" value="1"/>
</dbReference>
<dbReference type="FunFam" id="3.30.70.240:FF:000001">
    <property type="entry name" value="Elongation factor G"/>
    <property type="match status" value="1"/>
</dbReference>
<dbReference type="InterPro" id="IPR009000">
    <property type="entry name" value="Transl_B-barrel_sf"/>
</dbReference>
<dbReference type="PROSITE" id="PS51722">
    <property type="entry name" value="G_TR_2"/>
    <property type="match status" value="1"/>
</dbReference>
<dbReference type="Pfam" id="PF03764">
    <property type="entry name" value="EFG_IV"/>
    <property type="match status" value="1"/>
</dbReference>
<dbReference type="InterPro" id="IPR027417">
    <property type="entry name" value="P-loop_NTPase"/>
</dbReference>
<dbReference type="Gene3D" id="3.30.70.870">
    <property type="entry name" value="Elongation Factor G (Translational Gtpase), domain 3"/>
    <property type="match status" value="1"/>
</dbReference>
<dbReference type="CDD" id="cd01886">
    <property type="entry name" value="EF-G"/>
    <property type="match status" value="1"/>
</dbReference>
<dbReference type="STRING" id="1802624.A2982_01685"/>
<dbReference type="FunFam" id="3.40.50.300:FF:000029">
    <property type="entry name" value="Elongation factor G"/>
    <property type="match status" value="1"/>
</dbReference>
<proteinExistence type="inferred from homology"/>
<dbReference type="InterPro" id="IPR009022">
    <property type="entry name" value="EFG_III"/>
</dbReference>
<dbReference type="InterPro" id="IPR000795">
    <property type="entry name" value="T_Tr_GTP-bd_dom"/>
</dbReference>
<dbReference type="PROSITE" id="PS00301">
    <property type="entry name" value="G_TR_1"/>
    <property type="match status" value="1"/>
</dbReference>
<dbReference type="SMART" id="SM00838">
    <property type="entry name" value="EFG_C"/>
    <property type="match status" value="1"/>
</dbReference>
<dbReference type="InterPro" id="IPR005517">
    <property type="entry name" value="Transl_elong_EFG/EF2_IV"/>
</dbReference>
<dbReference type="PANTHER" id="PTHR43261">
    <property type="entry name" value="TRANSLATION ELONGATION FACTOR G-RELATED"/>
    <property type="match status" value="1"/>
</dbReference>
<evidence type="ECO:0000256" key="5">
    <source>
        <dbReference type="ARBA" id="ARBA00023134"/>
    </source>
</evidence>
<dbReference type="EMBL" id="MEVH01000005">
    <property type="protein sequence ID" value="OGC52180.1"/>
    <property type="molecule type" value="Genomic_DNA"/>
</dbReference>
<dbReference type="InterPro" id="IPR000640">
    <property type="entry name" value="EFG_V-like"/>
</dbReference>
<dbReference type="Pfam" id="PF00009">
    <property type="entry name" value="GTP_EFTU"/>
    <property type="match status" value="1"/>
</dbReference>
<feature type="binding site" evidence="6">
    <location>
        <begin position="89"/>
        <end position="93"/>
    </location>
    <ligand>
        <name>GTP</name>
        <dbReference type="ChEBI" id="CHEBI:37565"/>
    </ligand>
</feature>
<dbReference type="AlphaFoldDB" id="A0A1F4V549"/>
<dbReference type="Pfam" id="PF14492">
    <property type="entry name" value="EFG_III"/>
    <property type="match status" value="1"/>
</dbReference>
<sequence length="697" mass="77115">MADVHLAEKAQKYPINKIRNIGIIAHIDAGKTTTTEAIIYLTGLRHKIGVVHEGDTVTDWMVQERERGVTIVSAAITTFWKDCRINIIDTPGHVDFTAEVERSLRVLDGAIVVLDSKMGVEAQTETVWRQADKYKVPRLFAVNKINQIGGDFYKTLESVKERLTPNAYPIVLPIGFEKTNNGWVDLVAMKAYQYNDYSDKSVKEVPVPKDMLESAKKYRTELMERVVEADDALMGKYLAEGDLSIEDFKTAIRKSTLSFDHEFFPVMGGDYRGIAVQTLMDAVVDYLPSPIEVVPAEGINPKTEEAVMCKPDPNNDFAALAFKVVTDPYVGRLVYFRVYSGTLQSGSYIYNSSKRQQERVGRLVLMYANEREEIKIVKAGEIAAAVGLKDTTTGDTLCSQDALVTLENIKFPDPVISMAVEPKTKSDQEKMGTALKKLVDEDPTFHLSTDPESGQTIISGMGEFQLEIKVDILKRDLGVDVNVGAPQVAYRETVKSEAEIEGKYIRQSGGRGQYGHVYLRLKPLGRGEGFQFVDKVVGGAIPKEYIPAVEKGVKEAMSKGVGWGYPMVDVEVTLFDGSFHEVDSSEMAFHIAASTAFQDGARKAGIQLLEPIMKIEVAAPEEFIGDVIGDLSSRRAIIEGTESRGKSQSVRAQVPLAELFGYVTRLRGLTQGRASAPYIEPSHYEVVPVNIAEKLKK</sequence>
<feature type="binding site" evidence="6">
    <location>
        <begin position="25"/>
        <end position="32"/>
    </location>
    <ligand>
        <name>GTP</name>
        <dbReference type="ChEBI" id="CHEBI:37565"/>
    </ligand>
</feature>
<dbReference type="InterPro" id="IPR020568">
    <property type="entry name" value="Ribosomal_Su5_D2-typ_SF"/>
</dbReference>
<dbReference type="InterPro" id="IPR035649">
    <property type="entry name" value="EFG_V"/>
</dbReference>
<comment type="subcellular location">
    <subcellularLocation>
        <location evidence="6">Cytoplasm</location>
    </subcellularLocation>
</comment>
<keyword evidence="3 6" id="KW-0251">Elongation factor</keyword>
<dbReference type="CDD" id="cd04088">
    <property type="entry name" value="EFG_mtEFG_II"/>
    <property type="match status" value="1"/>
</dbReference>
<evidence type="ECO:0000256" key="1">
    <source>
        <dbReference type="ARBA" id="ARBA00005870"/>
    </source>
</evidence>
<dbReference type="InterPro" id="IPR031157">
    <property type="entry name" value="G_TR_CS"/>
</dbReference>
<evidence type="ECO:0000256" key="6">
    <source>
        <dbReference type="HAMAP-Rule" id="MF_00054"/>
    </source>
</evidence>
<dbReference type="Proteomes" id="UP000178771">
    <property type="component" value="Unassembled WGS sequence"/>
</dbReference>
<dbReference type="InterPro" id="IPR041095">
    <property type="entry name" value="EFG_II"/>
</dbReference>
<dbReference type="InterPro" id="IPR014721">
    <property type="entry name" value="Ribsml_uS5_D2-typ_fold_subgr"/>
</dbReference>
<dbReference type="Pfam" id="PF03144">
    <property type="entry name" value="GTP_EFTU_D2"/>
    <property type="match status" value="1"/>
</dbReference>
<evidence type="ECO:0000256" key="3">
    <source>
        <dbReference type="ARBA" id="ARBA00022768"/>
    </source>
</evidence>
<dbReference type="Pfam" id="PF00679">
    <property type="entry name" value="EFG_C"/>
    <property type="match status" value="1"/>
</dbReference>
<dbReference type="InterPro" id="IPR004161">
    <property type="entry name" value="EFTu-like_2"/>
</dbReference>
<keyword evidence="2 6" id="KW-0547">Nucleotide-binding</keyword>
<dbReference type="CDD" id="cd16262">
    <property type="entry name" value="EFG_III"/>
    <property type="match status" value="1"/>
</dbReference>
<dbReference type="InterPro" id="IPR047872">
    <property type="entry name" value="EFG_IV"/>
</dbReference>
<dbReference type="InterPro" id="IPR004540">
    <property type="entry name" value="Transl_elong_EFG/EF2"/>
</dbReference>
<dbReference type="SMART" id="SM00889">
    <property type="entry name" value="EFG_IV"/>
    <property type="match status" value="1"/>
</dbReference>
<dbReference type="PANTHER" id="PTHR43261:SF1">
    <property type="entry name" value="RIBOSOME-RELEASING FACTOR 2, MITOCHONDRIAL"/>
    <property type="match status" value="1"/>
</dbReference>
<evidence type="ECO:0000256" key="2">
    <source>
        <dbReference type="ARBA" id="ARBA00022741"/>
    </source>
</evidence>
<dbReference type="FunFam" id="3.30.70.870:FF:000001">
    <property type="entry name" value="Elongation factor G"/>
    <property type="match status" value="1"/>
</dbReference>
<dbReference type="HAMAP" id="MF_00054_B">
    <property type="entry name" value="EF_G_EF_2_B"/>
    <property type="match status" value="1"/>
</dbReference>
<dbReference type="GO" id="GO:0003746">
    <property type="term" value="F:translation elongation factor activity"/>
    <property type="evidence" value="ECO:0007669"/>
    <property type="project" value="UniProtKB-UniRule"/>
</dbReference>
<reference evidence="9 10" key="1">
    <citation type="journal article" date="2016" name="Nat. Commun.">
        <title>Thousands of microbial genomes shed light on interconnected biogeochemical processes in an aquifer system.</title>
        <authorList>
            <person name="Anantharaman K."/>
            <person name="Brown C.T."/>
            <person name="Hug L.A."/>
            <person name="Sharon I."/>
            <person name="Castelle C.J."/>
            <person name="Probst A.J."/>
            <person name="Thomas B.C."/>
            <person name="Singh A."/>
            <person name="Wilkins M.J."/>
            <person name="Karaoz U."/>
            <person name="Brodie E.L."/>
            <person name="Williams K.H."/>
            <person name="Hubbard S.S."/>
            <person name="Banfield J.F."/>
        </authorList>
    </citation>
    <scope>NUCLEOTIDE SEQUENCE [LARGE SCALE GENOMIC DNA]</scope>
</reference>
<keyword evidence="4 6" id="KW-0648">Protein biosynthesis</keyword>
<evidence type="ECO:0000256" key="4">
    <source>
        <dbReference type="ARBA" id="ARBA00022917"/>
    </source>
</evidence>
<comment type="caution">
    <text evidence="9">The sequence shown here is derived from an EMBL/GenBank/DDBJ whole genome shotgun (WGS) entry which is preliminary data.</text>
</comment>
<dbReference type="GO" id="GO:0005525">
    <property type="term" value="F:GTP binding"/>
    <property type="evidence" value="ECO:0007669"/>
    <property type="project" value="UniProtKB-UniRule"/>
</dbReference>
<accession>A0A1F4V549</accession>
<dbReference type="CDD" id="cd01434">
    <property type="entry name" value="EFG_mtEFG1_IV"/>
    <property type="match status" value="1"/>
</dbReference>
<dbReference type="SUPFAM" id="SSF50447">
    <property type="entry name" value="Translation proteins"/>
    <property type="match status" value="1"/>
</dbReference>
<dbReference type="NCBIfam" id="NF009381">
    <property type="entry name" value="PRK12740.1-5"/>
    <property type="match status" value="1"/>
</dbReference>
<gene>
    <name evidence="6" type="primary">fusA</name>
    <name evidence="9" type="ORF">A2982_01685</name>
</gene>
<name>A0A1F4V549_UNCKA</name>
<keyword evidence="5 6" id="KW-0342">GTP-binding</keyword>
<comment type="caution">
    <text evidence="6">Lacks conserved residue(s) required for the propagation of feature annotation.</text>
</comment>
<dbReference type="Gene3D" id="3.40.50.300">
    <property type="entry name" value="P-loop containing nucleotide triphosphate hydrolases"/>
    <property type="match status" value="1"/>
</dbReference>
<evidence type="ECO:0000256" key="7">
    <source>
        <dbReference type="NCBIfam" id="TIGR00484"/>
    </source>
</evidence>
<dbReference type="SUPFAM" id="SSF54211">
    <property type="entry name" value="Ribosomal protein S5 domain 2-like"/>
    <property type="match status" value="1"/>
</dbReference>
<comment type="similarity">
    <text evidence="1 6">Belongs to the TRAFAC class translation factor GTPase superfamily. Classic translation factor GTPase family. EF-G/EF-2 subfamily.</text>
</comment>
<dbReference type="InterPro" id="IPR005225">
    <property type="entry name" value="Small_GTP-bd"/>
</dbReference>
<evidence type="ECO:0000313" key="9">
    <source>
        <dbReference type="EMBL" id="OGC52180.1"/>
    </source>
</evidence>
<feature type="domain" description="Tr-type G" evidence="8">
    <location>
        <begin position="16"/>
        <end position="291"/>
    </location>
</feature>
<dbReference type="SUPFAM" id="SSF54980">
    <property type="entry name" value="EF-G C-terminal domain-like"/>
    <property type="match status" value="2"/>
</dbReference>
<organism evidence="9 10">
    <name type="scientific">candidate division WWE3 bacterium RIFCSPLOWO2_01_FULL_39_13</name>
    <dbReference type="NCBI Taxonomy" id="1802624"/>
    <lineage>
        <taxon>Bacteria</taxon>
        <taxon>Katanobacteria</taxon>
    </lineage>
</organism>
<protein>
    <recommendedName>
        <fullName evidence="6 7">Elongation factor G</fullName>
        <shortName evidence="6">EF-G</shortName>
    </recommendedName>
</protein>
<dbReference type="InterPro" id="IPR035647">
    <property type="entry name" value="EFG_III/V"/>
</dbReference>
<dbReference type="GO" id="GO:0003924">
    <property type="term" value="F:GTPase activity"/>
    <property type="evidence" value="ECO:0007669"/>
    <property type="project" value="InterPro"/>
</dbReference>